<dbReference type="EMBL" id="JAMKFB020000004">
    <property type="protein sequence ID" value="KAL0196248.1"/>
    <property type="molecule type" value="Genomic_DNA"/>
</dbReference>
<evidence type="ECO:0000313" key="2">
    <source>
        <dbReference type="Proteomes" id="UP001529510"/>
    </source>
</evidence>
<feature type="non-terminal residue" evidence="1">
    <location>
        <position position="1"/>
    </location>
</feature>
<proteinExistence type="predicted"/>
<dbReference type="Proteomes" id="UP001529510">
    <property type="component" value="Unassembled WGS sequence"/>
</dbReference>
<keyword evidence="2" id="KW-1185">Reference proteome</keyword>
<organism evidence="1 2">
    <name type="scientific">Cirrhinus mrigala</name>
    <name type="common">Mrigala</name>
    <dbReference type="NCBI Taxonomy" id="683832"/>
    <lineage>
        <taxon>Eukaryota</taxon>
        <taxon>Metazoa</taxon>
        <taxon>Chordata</taxon>
        <taxon>Craniata</taxon>
        <taxon>Vertebrata</taxon>
        <taxon>Euteleostomi</taxon>
        <taxon>Actinopterygii</taxon>
        <taxon>Neopterygii</taxon>
        <taxon>Teleostei</taxon>
        <taxon>Ostariophysi</taxon>
        <taxon>Cypriniformes</taxon>
        <taxon>Cyprinidae</taxon>
        <taxon>Labeoninae</taxon>
        <taxon>Labeonini</taxon>
        <taxon>Cirrhinus</taxon>
    </lineage>
</organism>
<accession>A0ABD0REC3</accession>
<comment type="caution">
    <text evidence="1">The sequence shown here is derived from an EMBL/GenBank/DDBJ whole genome shotgun (WGS) entry which is preliminary data.</text>
</comment>
<protein>
    <submittedName>
        <fullName evidence="1">Uncharacterized protein</fullName>
    </submittedName>
</protein>
<sequence>EGPNAGTWDPQNVMIWCKAAQETSLSHSLLISTSATWIQTEDFNPGHPPKKADK</sequence>
<evidence type="ECO:0000313" key="1">
    <source>
        <dbReference type="EMBL" id="KAL0196248.1"/>
    </source>
</evidence>
<name>A0ABD0REC3_CIRMR</name>
<reference evidence="1 2" key="1">
    <citation type="submission" date="2024-05" db="EMBL/GenBank/DDBJ databases">
        <title>Genome sequencing and assembly of Indian major carp, Cirrhinus mrigala (Hamilton, 1822).</title>
        <authorList>
            <person name="Mohindra V."/>
            <person name="Chowdhury L.M."/>
            <person name="Lal K."/>
            <person name="Jena J.K."/>
        </authorList>
    </citation>
    <scope>NUCLEOTIDE SEQUENCE [LARGE SCALE GENOMIC DNA]</scope>
    <source>
        <strain evidence="1">CM1030</strain>
        <tissue evidence="1">Blood</tissue>
    </source>
</reference>
<gene>
    <name evidence="1" type="ORF">M9458_009820</name>
</gene>
<dbReference type="AlphaFoldDB" id="A0ABD0REC3"/>
<feature type="non-terminal residue" evidence="1">
    <location>
        <position position="54"/>
    </location>
</feature>